<evidence type="ECO:0000256" key="2">
    <source>
        <dbReference type="SAM" id="SignalP"/>
    </source>
</evidence>
<evidence type="ECO:0000313" key="4">
    <source>
        <dbReference type="Proteomes" id="UP000006038"/>
    </source>
</evidence>
<protein>
    <submittedName>
        <fullName evidence="3">Uncharacterized protein</fullName>
    </submittedName>
</protein>
<keyword evidence="1" id="KW-0812">Transmembrane</keyword>
<feature type="chain" id="PRO_5003775089" evidence="2">
    <location>
        <begin position="23"/>
        <end position="56"/>
    </location>
</feature>
<evidence type="ECO:0000256" key="1">
    <source>
        <dbReference type="SAM" id="Phobius"/>
    </source>
</evidence>
<organism evidence="3">
    <name type="scientific">Oryza brachyantha</name>
    <name type="common">malo sina</name>
    <dbReference type="NCBI Taxonomy" id="4533"/>
    <lineage>
        <taxon>Eukaryota</taxon>
        <taxon>Viridiplantae</taxon>
        <taxon>Streptophyta</taxon>
        <taxon>Embryophyta</taxon>
        <taxon>Tracheophyta</taxon>
        <taxon>Spermatophyta</taxon>
        <taxon>Magnoliopsida</taxon>
        <taxon>Liliopsida</taxon>
        <taxon>Poales</taxon>
        <taxon>Poaceae</taxon>
        <taxon>BOP clade</taxon>
        <taxon>Oryzoideae</taxon>
        <taxon>Oryzeae</taxon>
        <taxon>Oryzinae</taxon>
        <taxon>Oryza</taxon>
    </lineage>
</organism>
<keyword evidence="4" id="KW-1185">Reference proteome</keyword>
<reference evidence="3" key="1">
    <citation type="journal article" date="2013" name="Nat. Commun.">
        <title>Whole-genome sequencing of Oryza brachyantha reveals mechanisms underlying Oryza genome evolution.</title>
        <authorList>
            <person name="Chen J."/>
            <person name="Huang Q."/>
            <person name="Gao D."/>
            <person name="Wang J."/>
            <person name="Lang Y."/>
            <person name="Liu T."/>
            <person name="Li B."/>
            <person name="Bai Z."/>
            <person name="Luis Goicoechea J."/>
            <person name="Liang C."/>
            <person name="Chen C."/>
            <person name="Zhang W."/>
            <person name="Sun S."/>
            <person name="Liao Y."/>
            <person name="Zhang X."/>
            <person name="Yang L."/>
            <person name="Song C."/>
            <person name="Wang M."/>
            <person name="Shi J."/>
            <person name="Liu G."/>
            <person name="Liu J."/>
            <person name="Zhou H."/>
            <person name="Zhou W."/>
            <person name="Yu Q."/>
            <person name="An N."/>
            <person name="Chen Y."/>
            <person name="Cai Q."/>
            <person name="Wang B."/>
            <person name="Liu B."/>
            <person name="Min J."/>
            <person name="Huang Y."/>
            <person name="Wu H."/>
            <person name="Li Z."/>
            <person name="Zhang Y."/>
            <person name="Yin Y."/>
            <person name="Song W."/>
            <person name="Jiang J."/>
            <person name="Jackson S.A."/>
            <person name="Wing R.A."/>
            <person name="Wang J."/>
            <person name="Chen M."/>
        </authorList>
    </citation>
    <scope>NUCLEOTIDE SEQUENCE [LARGE SCALE GENOMIC DNA]</scope>
    <source>
        <strain evidence="3">cv. IRGC 101232</strain>
    </source>
</reference>
<accession>J3NBZ5</accession>
<dbReference type="HOGENOM" id="CLU_3020473_0_0_1"/>
<keyword evidence="1" id="KW-1133">Transmembrane helix</keyword>
<dbReference type="EnsemblPlants" id="OB12G15030.1">
    <property type="protein sequence ID" value="OB12G15030.1"/>
    <property type="gene ID" value="OB12G15030"/>
</dbReference>
<sequence length="56" mass="6062">MCLCLCLCLLFFCLVFFGRACAGFDALLDSVAILLFEGVCYAVAYMDIVGTHVLSS</sequence>
<dbReference type="AlphaFoldDB" id="J3NBZ5"/>
<keyword evidence="1" id="KW-0472">Membrane</keyword>
<proteinExistence type="predicted"/>
<dbReference type="Gramene" id="OB12G15030.1">
    <property type="protein sequence ID" value="OB12G15030.1"/>
    <property type="gene ID" value="OB12G15030"/>
</dbReference>
<dbReference type="Proteomes" id="UP000006038">
    <property type="component" value="Chromosome 12"/>
</dbReference>
<keyword evidence="2" id="KW-0732">Signal</keyword>
<evidence type="ECO:0000313" key="3">
    <source>
        <dbReference type="EnsemblPlants" id="OB12G15030.1"/>
    </source>
</evidence>
<name>J3NBZ5_ORYBR</name>
<feature type="signal peptide" evidence="2">
    <location>
        <begin position="1"/>
        <end position="22"/>
    </location>
</feature>
<feature type="transmembrane region" description="Helical" evidence="1">
    <location>
        <begin position="32"/>
        <end position="54"/>
    </location>
</feature>
<reference evidence="3" key="2">
    <citation type="submission" date="2013-04" db="UniProtKB">
        <authorList>
            <consortium name="EnsemblPlants"/>
        </authorList>
    </citation>
    <scope>IDENTIFICATION</scope>
</reference>